<protein>
    <submittedName>
        <fullName evidence="2">Flagellin</fullName>
    </submittedName>
</protein>
<reference evidence="3" key="1">
    <citation type="journal article" date="2019" name="Int. J. Syst. Evol. Microbiol.">
        <title>The Global Catalogue of Microorganisms (GCM) 10K type strain sequencing project: providing services to taxonomists for standard genome sequencing and annotation.</title>
        <authorList>
            <consortium name="The Broad Institute Genomics Platform"/>
            <consortium name="The Broad Institute Genome Sequencing Center for Infectious Disease"/>
            <person name="Wu L."/>
            <person name="Ma J."/>
        </authorList>
    </citation>
    <scope>NUCLEOTIDE SEQUENCE [LARGE SCALE GENOMIC DNA]</scope>
    <source>
        <strain evidence="3">KCTC 42911</strain>
    </source>
</reference>
<accession>A0ABV7TAR4</accession>
<proteinExistence type="predicted"/>
<comment type="caution">
    <text evidence="2">The sequence shown here is derived from an EMBL/GenBank/DDBJ whole genome shotgun (WGS) entry which is preliminary data.</text>
</comment>
<dbReference type="InterPro" id="IPR046358">
    <property type="entry name" value="Flagellin_C"/>
</dbReference>
<evidence type="ECO:0000259" key="1">
    <source>
        <dbReference type="Pfam" id="PF00700"/>
    </source>
</evidence>
<dbReference type="Gene3D" id="1.20.1330.10">
    <property type="entry name" value="f41 fragment of flagellin, N-terminal domain"/>
    <property type="match status" value="1"/>
</dbReference>
<dbReference type="RefSeq" id="WP_386733831.1">
    <property type="nucleotide sequence ID" value="NZ_JBHRXI010000001.1"/>
</dbReference>
<keyword evidence="2" id="KW-0969">Cilium</keyword>
<name>A0ABV7TAR4_9RHOB</name>
<feature type="domain" description="Flagellin C-terminal" evidence="1">
    <location>
        <begin position="263"/>
        <end position="333"/>
    </location>
</feature>
<evidence type="ECO:0000313" key="3">
    <source>
        <dbReference type="Proteomes" id="UP001595629"/>
    </source>
</evidence>
<gene>
    <name evidence="2" type="ORF">ACFORG_02700</name>
</gene>
<evidence type="ECO:0000313" key="2">
    <source>
        <dbReference type="EMBL" id="MFC3612657.1"/>
    </source>
</evidence>
<keyword evidence="2" id="KW-0966">Cell projection</keyword>
<dbReference type="Proteomes" id="UP001595629">
    <property type="component" value="Unassembled WGS sequence"/>
</dbReference>
<keyword evidence="3" id="KW-1185">Reference proteome</keyword>
<organism evidence="2 3">
    <name type="scientific">Lutimaribacter marinistellae</name>
    <dbReference type="NCBI Taxonomy" id="1820329"/>
    <lineage>
        <taxon>Bacteria</taxon>
        <taxon>Pseudomonadati</taxon>
        <taxon>Pseudomonadota</taxon>
        <taxon>Alphaproteobacteria</taxon>
        <taxon>Rhodobacterales</taxon>
        <taxon>Roseobacteraceae</taxon>
        <taxon>Lutimaribacter</taxon>
    </lineage>
</organism>
<sequence>MTMTSVGDLARGLMLKTRSAEIRSDVERLSKELSSGRVSDVSAHLAGDYSHVTDIERGMSRLDAFRISGTEARLFADAMQAGLTRVADRSSGLSTVLLQADSAGMAGQHGILATEARGALEDMISSLNTRVGGRSVFAGVATDSTPLPQADILLARLKEALEGAGSARDAIEKAQDWFQDPAGFATLYGGSDTALSAMQVSERETVALDLTVMDPALRDGLMAAAVAALNDDPALSLSMEQRGVLARELGVALANTGDKVIGLQGKVGAAQDRIGQAAARNAAARSSLEIARNELIGADPYDTATRLQAAQGQLDALYSVTVRNAQLSLVNYLK</sequence>
<dbReference type="SUPFAM" id="SSF64518">
    <property type="entry name" value="Phase 1 flagellin"/>
    <property type="match status" value="1"/>
</dbReference>
<keyword evidence="2" id="KW-0282">Flagellum</keyword>
<dbReference type="EMBL" id="JBHRXI010000001">
    <property type="protein sequence ID" value="MFC3612657.1"/>
    <property type="molecule type" value="Genomic_DNA"/>
</dbReference>
<dbReference type="Pfam" id="PF00700">
    <property type="entry name" value="Flagellin_C"/>
    <property type="match status" value="1"/>
</dbReference>